<protein>
    <recommendedName>
        <fullName evidence="5">RRM domain-containing protein</fullName>
    </recommendedName>
</protein>
<keyword evidence="1" id="KW-0175">Coiled coil</keyword>
<dbReference type="EMBL" id="KZ992104">
    <property type="protein sequence ID" value="RKP22439.1"/>
    <property type="molecule type" value="Genomic_DNA"/>
</dbReference>
<dbReference type="AlphaFoldDB" id="A0A4P9Z0E9"/>
<evidence type="ECO:0000313" key="2">
    <source>
        <dbReference type="EMBL" id="RKP22439.1"/>
    </source>
</evidence>
<organism evidence="3 4">
    <name type="scientific">Syncephalis pseudoplumigaleata</name>
    <dbReference type="NCBI Taxonomy" id="1712513"/>
    <lineage>
        <taxon>Eukaryota</taxon>
        <taxon>Fungi</taxon>
        <taxon>Fungi incertae sedis</taxon>
        <taxon>Zoopagomycota</taxon>
        <taxon>Zoopagomycotina</taxon>
        <taxon>Zoopagomycetes</taxon>
        <taxon>Zoopagales</taxon>
        <taxon>Piptocephalidaceae</taxon>
        <taxon>Syncephalis</taxon>
    </lineage>
</organism>
<feature type="non-terminal residue" evidence="3">
    <location>
        <position position="69"/>
    </location>
</feature>
<dbReference type="InterPro" id="IPR035979">
    <property type="entry name" value="RBD_domain_sf"/>
</dbReference>
<dbReference type="EMBL" id="KZ989855">
    <property type="protein sequence ID" value="RKP25171.1"/>
    <property type="molecule type" value="Genomic_DNA"/>
</dbReference>
<dbReference type="OrthoDB" id="4726at2759"/>
<dbReference type="Proteomes" id="UP000278143">
    <property type="component" value="Unassembled WGS sequence"/>
</dbReference>
<evidence type="ECO:0008006" key="5">
    <source>
        <dbReference type="Google" id="ProtNLM"/>
    </source>
</evidence>
<name>A0A4P9Z0E9_9FUNG</name>
<proteinExistence type="predicted"/>
<evidence type="ECO:0000313" key="4">
    <source>
        <dbReference type="Proteomes" id="UP000278143"/>
    </source>
</evidence>
<dbReference type="GO" id="GO:0003676">
    <property type="term" value="F:nucleic acid binding"/>
    <property type="evidence" value="ECO:0007669"/>
    <property type="project" value="InterPro"/>
</dbReference>
<reference evidence="4" key="1">
    <citation type="journal article" date="2018" name="Nat. Microbiol.">
        <title>Leveraging single-cell genomics to expand the fungal tree of life.</title>
        <authorList>
            <person name="Ahrendt S.R."/>
            <person name="Quandt C.A."/>
            <person name="Ciobanu D."/>
            <person name="Clum A."/>
            <person name="Salamov A."/>
            <person name="Andreopoulos B."/>
            <person name="Cheng J.F."/>
            <person name="Woyke T."/>
            <person name="Pelin A."/>
            <person name="Henrissat B."/>
            <person name="Reynolds N.K."/>
            <person name="Benny G.L."/>
            <person name="Smith M.E."/>
            <person name="James T.Y."/>
            <person name="Grigoriev I.V."/>
        </authorList>
    </citation>
    <scope>NUCLEOTIDE SEQUENCE [LARGE SCALE GENOMIC DNA]</scope>
    <source>
        <strain evidence="4">Benny S71-1</strain>
    </source>
</reference>
<gene>
    <name evidence="3" type="ORF">SYNPS1DRAFT_8802</name>
    <name evidence="2" type="ORF">SYNPS1DRAFT_9000</name>
</gene>
<keyword evidence="4" id="KW-1185">Reference proteome</keyword>
<dbReference type="SUPFAM" id="SSF54928">
    <property type="entry name" value="RNA-binding domain, RBD"/>
    <property type="match status" value="1"/>
</dbReference>
<evidence type="ECO:0000256" key="1">
    <source>
        <dbReference type="SAM" id="Coils"/>
    </source>
</evidence>
<dbReference type="Gene3D" id="3.30.70.330">
    <property type="match status" value="1"/>
</dbReference>
<evidence type="ECO:0000313" key="3">
    <source>
        <dbReference type="EMBL" id="RKP25171.1"/>
    </source>
</evidence>
<feature type="coiled-coil region" evidence="1">
    <location>
        <begin position="1"/>
        <end position="28"/>
    </location>
</feature>
<reference evidence="3" key="2">
    <citation type="submission" date="2018-07" db="EMBL/GenBank/DDBJ databases">
        <title>Leveraging single-cell genomics to expand the Fungal Tree of Life.</title>
        <authorList>
            <consortium name="DOE Joint Genome Institute"/>
            <person name="Ahrendt S.R."/>
            <person name="Quandt C.A."/>
            <person name="Ciobanu D."/>
            <person name="Clum A."/>
            <person name="Salamov A."/>
            <person name="Andreopoulos B."/>
            <person name="Cheng J.-F."/>
            <person name="Woyke T."/>
            <person name="Pelin A."/>
            <person name="Henrissat B."/>
            <person name="Reynolds N."/>
            <person name="Benny G.L."/>
            <person name="Smith M.E."/>
            <person name="James T.Y."/>
            <person name="Grigoriev I.V."/>
        </authorList>
    </citation>
    <scope>NUCLEOTIDE SEQUENCE</scope>
    <source>
        <strain evidence="3">Benny S71-1</strain>
    </source>
</reference>
<dbReference type="InterPro" id="IPR012677">
    <property type="entry name" value="Nucleotide-bd_a/b_plait_sf"/>
</dbReference>
<sequence>IEAMKRRVQEMEREAAKLKEMQAQVVQEMSSEMGEDKEEADARSVYVGNVDYGATPEEVQAHFQSCGTI</sequence>
<feature type="non-terminal residue" evidence="3">
    <location>
        <position position="1"/>
    </location>
</feature>
<accession>A0A4P9Z0E9</accession>